<evidence type="ECO:0000313" key="4">
    <source>
        <dbReference type="EMBL" id="KAJ0964081.1"/>
    </source>
</evidence>
<sequence>MAATSSSRVSHFDRSSPRKAPMADHQNGSAKASASGNRYKIDLENFRKRLKGFYSHWREHKYNLWAASDVVAIATPPPSEDRHYLKSSAFHIWMLGYEFTETIMVFMNRQIHFLCSQKKANLLGTLKESAKEAVGADVVIHVKAKNDDGIGLMEEILLAVRTQLKSDSVVVGYIAREAPEGKLLETWSEKLSRSGFQLSNVTNGFSELFAVKDDSELTCVKKAAYLTSSVMKNFVYPKLEKIIDEENKVSHSSLMDDTEKVILDPLKVKVELKAEKVDICYPPIFQSGGEFDLRPSASSNDDDLYYDSTSVILCAIGSRYNCYCSNVARTYLIDANPMQRKAYKVLHKAHDAAIAALKSGNKVSAAYQAAVAVVEKVAPEILRHLTKTAGTGIGLEFRESGYSLNSTNDRVVKPGMVFNVSLGFENLQAQTKNPKTEKFSLLVADTVVVVGCGLPPEVLTQALPTAGY</sequence>
<organism evidence="4 5">
    <name type="scientific">Dioscorea zingiberensis</name>
    <dbReference type="NCBI Taxonomy" id="325984"/>
    <lineage>
        <taxon>Eukaryota</taxon>
        <taxon>Viridiplantae</taxon>
        <taxon>Streptophyta</taxon>
        <taxon>Embryophyta</taxon>
        <taxon>Tracheophyta</taxon>
        <taxon>Spermatophyta</taxon>
        <taxon>Magnoliopsida</taxon>
        <taxon>Liliopsida</taxon>
        <taxon>Dioscoreales</taxon>
        <taxon>Dioscoreaceae</taxon>
        <taxon>Dioscorea</taxon>
    </lineage>
</organism>
<dbReference type="InterPro" id="IPR036005">
    <property type="entry name" value="Creatinase/aminopeptidase-like"/>
</dbReference>
<dbReference type="GO" id="GO:0035101">
    <property type="term" value="C:FACT complex"/>
    <property type="evidence" value="ECO:0007669"/>
    <property type="project" value="UniProtKB-UniRule"/>
</dbReference>
<keyword evidence="1" id="KW-0234">DNA repair</keyword>
<dbReference type="CDD" id="cd01091">
    <property type="entry name" value="CDC68-like"/>
    <property type="match status" value="1"/>
</dbReference>
<feature type="compositionally biased region" description="Polar residues" evidence="2">
    <location>
        <begin position="26"/>
        <end position="35"/>
    </location>
</feature>
<dbReference type="OrthoDB" id="10251642at2759"/>
<dbReference type="GO" id="GO:0031491">
    <property type="term" value="F:nucleosome binding"/>
    <property type="evidence" value="ECO:0007669"/>
    <property type="project" value="TreeGrafter"/>
</dbReference>
<dbReference type="PANTHER" id="PTHR13980:SF15">
    <property type="entry name" value="FACT COMPLEX SUBUNIT SPT16"/>
    <property type="match status" value="1"/>
</dbReference>
<dbReference type="Proteomes" id="UP001085076">
    <property type="component" value="Miscellaneous, Linkage group lg09"/>
</dbReference>
<gene>
    <name evidence="4" type="ORF">J5N97_029203</name>
</gene>
<dbReference type="Pfam" id="PF14826">
    <property type="entry name" value="FACT-Spt16_Nlob"/>
    <property type="match status" value="1"/>
</dbReference>
<comment type="subcellular location">
    <subcellularLocation>
        <location evidence="1">Nucleus</location>
    </subcellularLocation>
    <subcellularLocation>
        <location evidence="1">Chromosome</location>
    </subcellularLocation>
</comment>
<dbReference type="InterPro" id="IPR033825">
    <property type="entry name" value="Spt16_M24"/>
</dbReference>
<name>A0A9D5H5E3_9LILI</name>
<keyword evidence="1" id="KW-0804">Transcription</keyword>
<feature type="region of interest" description="Disordered" evidence="2">
    <location>
        <begin position="1"/>
        <end position="35"/>
    </location>
</feature>
<reference evidence="4" key="1">
    <citation type="submission" date="2021-03" db="EMBL/GenBank/DDBJ databases">
        <authorList>
            <person name="Li Z."/>
            <person name="Yang C."/>
        </authorList>
    </citation>
    <scope>NUCLEOTIDE SEQUENCE</scope>
    <source>
        <strain evidence="4">Dzin_1.0</strain>
        <tissue evidence="4">Leaf</tissue>
    </source>
</reference>
<dbReference type="InterPro" id="IPR000994">
    <property type="entry name" value="Pept_M24"/>
</dbReference>
<dbReference type="Gene3D" id="3.40.350.10">
    <property type="entry name" value="Creatinase/prolidase N-terminal domain"/>
    <property type="match status" value="1"/>
</dbReference>
<dbReference type="SMART" id="SM01285">
    <property type="entry name" value="FACT-Spt16_Nlob"/>
    <property type="match status" value="1"/>
</dbReference>
<dbReference type="FunFam" id="3.90.230.10:FF:000005">
    <property type="entry name" value="FACT complex subunit spt16"/>
    <property type="match status" value="1"/>
</dbReference>
<keyword evidence="1" id="KW-0235">DNA replication</keyword>
<keyword evidence="1" id="KW-0158">Chromosome</keyword>
<dbReference type="GO" id="GO:0006281">
    <property type="term" value="P:DNA repair"/>
    <property type="evidence" value="ECO:0007669"/>
    <property type="project" value="UniProtKB-UniRule"/>
</dbReference>
<evidence type="ECO:0000259" key="3">
    <source>
        <dbReference type="SMART" id="SM01285"/>
    </source>
</evidence>
<dbReference type="InterPro" id="IPR040258">
    <property type="entry name" value="Spt16"/>
</dbReference>
<evidence type="ECO:0000313" key="5">
    <source>
        <dbReference type="Proteomes" id="UP001085076"/>
    </source>
</evidence>
<dbReference type="GO" id="GO:0006260">
    <property type="term" value="P:DNA replication"/>
    <property type="evidence" value="ECO:0007669"/>
    <property type="project" value="UniProtKB-KW"/>
</dbReference>
<proteinExistence type="inferred from homology"/>
<keyword evidence="1" id="KW-0227">DNA damage</keyword>
<keyword evidence="1" id="KW-0805">Transcription regulation</keyword>
<keyword evidence="1" id="KW-0539">Nucleus</keyword>
<reference evidence="4" key="2">
    <citation type="journal article" date="2022" name="Hortic Res">
        <title>The genome of Dioscorea zingiberensis sheds light on the biosynthesis, origin and evolution of the medicinally important diosgenin saponins.</title>
        <authorList>
            <person name="Li Y."/>
            <person name="Tan C."/>
            <person name="Li Z."/>
            <person name="Guo J."/>
            <person name="Li S."/>
            <person name="Chen X."/>
            <person name="Wang C."/>
            <person name="Dai X."/>
            <person name="Yang H."/>
            <person name="Song W."/>
            <person name="Hou L."/>
            <person name="Xu J."/>
            <person name="Tong Z."/>
            <person name="Xu A."/>
            <person name="Yuan X."/>
            <person name="Wang W."/>
            <person name="Yang Q."/>
            <person name="Chen L."/>
            <person name="Sun Z."/>
            <person name="Wang K."/>
            <person name="Pan B."/>
            <person name="Chen J."/>
            <person name="Bao Y."/>
            <person name="Liu F."/>
            <person name="Qi X."/>
            <person name="Gang D.R."/>
            <person name="Wen J."/>
            <person name="Li J."/>
        </authorList>
    </citation>
    <scope>NUCLEOTIDE SEQUENCE</scope>
    <source>
        <strain evidence="4">Dzin_1.0</strain>
    </source>
</reference>
<dbReference type="EMBL" id="JAGGNH010000009">
    <property type="protein sequence ID" value="KAJ0964081.1"/>
    <property type="molecule type" value="Genomic_DNA"/>
</dbReference>
<dbReference type="FunFam" id="3.40.350.10:FF:000006">
    <property type="entry name" value="FACT complex subunit SPT16"/>
    <property type="match status" value="1"/>
</dbReference>
<evidence type="ECO:0000256" key="1">
    <source>
        <dbReference type="RuleBase" id="RU367052"/>
    </source>
</evidence>
<dbReference type="InterPro" id="IPR029149">
    <property type="entry name" value="Creatin/AminoP/Spt16_N"/>
</dbReference>
<dbReference type="Gene3D" id="3.90.230.10">
    <property type="entry name" value="Creatinase/methionine aminopeptidase superfamily"/>
    <property type="match status" value="1"/>
</dbReference>
<dbReference type="AlphaFoldDB" id="A0A9D5H5E3"/>
<dbReference type="SUPFAM" id="SSF55920">
    <property type="entry name" value="Creatinase/aminopeptidase"/>
    <property type="match status" value="1"/>
</dbReference>
<comment type="subunit">
    <text evidence="1">Component of the FACT complex.</text>
</comment>
<comment type="function">
    <text evidence="1">Component of the FACT complex, a general chromatin factor that acts to reorganize nucleosomes. The FACT complex is involved in multiple processes that require DNA as a template such as mRNA elongation, DNA replication and DNA repair. During transcription elongation the FACT complex acts as a histone chaperone that both destabilizes and restores nucleosomal structure. It facilitates the passage of RNA polymerase II and transcription by promoting the dissociation of one histone H2A-H2B dimer from the nucleosome, then subsequently promotes the reestablishment of the nucleosome following the passage of RNA polymerase II.</text>
</comment>
<comment type="similarity">
    <text evidence="1">Belongs to the peptidase M24 family. SPT16 subfamily.</text>
</comment>
<dbReference type="GO" id="GO:0006368">
    <property type="term" value="P:transcription elongation by RNA polymerase II"/>
    <property type="evidence" value="ECO:0007669"/>
    <property type="project" value="TreeGrafter"/>
</dbReference>
<dbReference type="Pfam" id="PF00557">
    <property type="entry name" value="Peptidase_M24"/>
    <property type="match status" value="1"/>
</dbReference>
<comment type="caution">
    <text evidence="4">The sequence shown here is derived from an EMBL/GenBank/DDBJ whole genome shotgun (WGS) entry which is preliminary data.</text>
</comment>
<keyword evidence="5" id="KW-1185">Reference proteome</keyword>
<accession>A0A9D5H5E3</accession>
<protein>
    <recommendedName>
        <fullName evidence="1">FACT complex subunit</fullName>
    </recommendedName>
</protein>
<dbReference type="InterPro" id="IPR029148">
    <property type="entry name" value="FACT-SPT16_Nlobe"/>
</dbReference>
<feature type="domain" description="FACT complex subunit SPT16 N-terminal lobe" evidence="3">
    <location>
        <begin position="41"/>
        <end position="205"/>
    </location>
</feature>
<dbReference type="PANTHER" id="PTHR13980">
    <property type="entry name" value="CDC68 RELATED"/>
    <property type="match status" value="1"/>
</dbReference>
<evidence type="ECO:0000256" key="2">
    <source>
        <dbReference type="SAM" id="MobiDB-lite"/>
    </source>
</evidence>